<feature type="domain" description="NAD-dependent epimerase/dehydratase" evidence="2">
    <location>
        <begin position="114"/>
        <end position="225"/>
    </location>
</feature>
<evidence type="ECO:0000313" key="4">
    <source>
        <dbReference type="Proteomes" id="UP000468901"/>
    </source>
</evidence>
<dbReference type="Pfam" id="PF01370">
    <property type="entry name" value="Epimerase"/>
    <property type="match status" value="1"/>
</dbReference>
<name>A0A6N6VSY1_9HYPH</name>
<dbReference type="CDD" id="cd05266">
    <property type="entry name" value="SDR_a4"/>
    <property type="match status" value="1"/>
</dbReference>
<dbReference type="SUPFAM" id="SSF51735">
    <property type="entry name" value="NAD(P)-binding Rossmann-fold domains"/>
    <property type="match status" value="1"/>
</dbReference>
<dbReference type="PANTHER" id="PTHR43574">
    <property type="entry name" value="EPIMERASE-RELATED"/>
    <property type="match status" value="1"/>
</dbReference>
<gene>
    <name evidence="3" type="ORF">F2P47_01080</name>
</gene>
<proteinExistence type="predicted"/>
<dbReference type="Gene3D" id="3.40.50.720">
    <property type="entry name" value="NAD(P)-binding Rossmann-like Domain"/>
    <property type="match status" value="1"/>
</dbReference>
<accession>A0A6N6VSY1</accession>
<reference evidence="3 4" key="1">
    <citation type="submission" date="2019-09" db="EMBL/GenBank/DDBJ databases">
        <title>Parvibaculum sedimenti sp. nov., isolated from sediment.</title>
        <authorList>
            <person name="Wang Y."/>
        </authorList>
    </citation>
    <scope>NUCLEOTIDE SEQUENCE [LARGE SCALE GENOMIC DNA]</scope>
    <source>
        <strain evidence="3 4">HXT-9</strain>
    </source>
</reference>
<dbReference type="AlphaFoldDB" id="A0A6N6VSY1"/>
<keyword evidence="4" id="KW-1185">Reference proteome</keyword>
<sequence length="304" mass="32344">MGQPIDGAVVKETGKRLFCFGLGFSAEALARRLSEQGFAVAGTCRGVEKAVALAAKGFEMHLFDEGHPLAGPAAALGGTTHLLLSIPPGAAGDPAFAAHARDIAALAPSLEWVGYLSTTGPYGDRGGDWVTEDAPLAPSTERGRRRLAAEEAWRGLAADAGLPLHIFRLAGIYGPGRNQIRSLLDGTAKRVVKEGQVFSRIHVEDIGAVLEASIARPNPGAVYNVCDDEPAPPQDVVAYAALLLGREPPPEIPFEKAELSPMARSFYAESKRVSNRRIREELGVLLAYPTYREGLDALVELETN</sequence>
<dbReference type="InterPro" id="IPR001509">
    <property type="entry name" value="Epimerase_deHydtase"/>
</dbReference>
<dbReference type="Proteomes" id="UP000468901">
    <property type="component" value="Unassembled WGS sequence"/>
</dbReference>
<organism evidence="3 4">
    <name type="scientific">Parvibaculum sedimenti</name>
    <dbReference type="NCBI Taxonomy" id="2608632"/>
    <lineage>
        <taxon>Bacteria</taxon>
        <taxon>Pseudomonadati</taxon>
        <taxon>Pseudomonadota</taxon>
        <taxon>Alphaproteobacteria</taxon>
        <taxon>Hyphomicrobiales</taxon>
        <taxon>Parvibaculaceae</taxon>
        <taxon>Parvibaculum</taxon>
    </lineage>
</organism>
<protein>
    <submittedName>
        <fullName evidence="3">SDR family NAD(P)-dependent oxidoreductase</fullName>
    </submittedName>
</protein>
<evidence type="ECO:0000259" key="2">
    <source>
        <dbReference type="Pfam" id="PF01370"/>
    </source>
</evidence>
<dbReference type="EMBL" id="WESC01000001">
    <property type="protein sequence ID" value="KAB7742756.1"/>
    <property type="molecule type" value="Genomic_DNA"/>
</dbReference>
<dbReference type="InterPro" id="IPR036291">
    <property type="entry name" value="NAD(P)-bd_dom_sf"/>
</dbReference>
<evidence type="ECO:0000256" key="1">
    <source>
        <dbReference type="ARBA" id="ARBA00023027"/>
    </source>
</evidence>
<evidence type="ECO:0000313" key="3">
    <source>
        <dbReference type="EMBL" id="KAB7742756.1"/>
    </source>
</evidence>
<comment type="caution">
    <text evidence="3">The sequence shown here is derived from an EMBL/GenBank/DDBJ whole genome shotgun (WGS) entry which is preliminary data.</text>
</comment>
<keyword evidence="1" id="KW-0520">NAD</keyword>